<evidence type="ECO:0000259" key="2">
    <source>
        <dbReference type="Pfam" id="PF13556"/>
    </source>
</evidence>
<comment type="caution">
    <text evidence="3">The sequence shown here is derived from an EMBL/GenBank/DDBJ whole genome shotgun (WGS) entry which is preliminary data.</text>
</comment>
<gene>
    <name evidence="3" type="ORF">ACFPZJ_19655</name>
</gene>
<accession>A0ABW0UVN5</accession>
<dbReference type="PANTHER" id="PTHR33744">
    <property type="entry name" value="CARBOHYDRATE DIACID REGULATOR"/>
    <property type="match status" value="1"/>
</dbReference>
<proteinExistence type="predicted"/>
<protein>
    <submittedName>
        <fullName evidence="3">PucR family transcriptional regulator</fullName>
    </submittedName>
</protein>
<evidence type="ECO:0000313" key="4">
    <source>
        <dbReference type="Proteomes" id="UP001596154"/>
    </source>
</evidence>
<dbReference type="Pfam" id="PF07905">
    <property type="entry name" value="PucR"/>
    <property type="match status" value="1"/>
</dbReference>
<feature type="domain" description="PucR C-terminal helix-turn-helix" evidence="2">
    <location>
        <begin position="460"/>
        <end position="518"/>
    </location>
</feature>
<dbReference type="Gene3D" id="1.10.10.2840">
    <property type="entry name" value="PucR C-terminal helix-turn-helix domain"/>
    <property type="match status" value="1"/>
</dbReference>
<evidence type="ECO:0000313" key="3">
    <source>
        <dbReference type="EMBL" id="MFC5635971.1"/>
    </source>
</evidence>
<sequence>MTTTSESWEPLEPALSVRQVLTLERVLAGEPEVVAGAGHLDRPVRWVHVAEAADVGVMLSGGEMVLTTGVLLAGHEDMQAEYIRSLHRADAAAVVLGLGRAFPSAPAVMRRAAERCGLPMVVLHRPFPFAQLTEEVQSRLVRRKFAAVSLSEAVRTELTALITAGAPLQRLLDEVARHSGCPVVVTNLAHRVLGTAGERPAVDDVLRDWERIARQAGGNEGDGWIRAELGGRGERWGRIVLCGYRGDTATGRLLADRAAEALVLHRMLGGNSACSWEEQSAQSLLTDLVSGVVPARQLLPRARAAGLPVGRRTFVPLVVRGRETAQLERVLRLLGLPGIVAELADAATAVLLSLAPDQDATALTAHFAARLRSEAGAPRTVVAAADARTAWEDVPAGLREAQHVADAVADSSAALDLPAVVRLRDVHLRGLIRLLRDDPHVQSFAERELDGLLRGSGEDLLSVLRTYLATGRNKSRTAQLHHVSRPALYRRLEAIQARLGVDLDDFEQAASVHIALLAHDAQQG</sequence>
<dbReference type="InterPro" id="IPR025736">
    <property type="entry name" value="PucR_C-HTH_dom"/>
</dbReference>
<dbReference type="EMBL" id="JBHSNY010000006">
    <property type="protein sequence ID" value="MFC5635971.1"/>
    <property type="molecule type" value="Genomic_DNA"/>
</dbReference>
<keyword evidence="4" id="KW-1185">Reference proteome</keyword>
<feature type="domain" description="Purine catabolism PurC-like" evidence="1">
    <location>
        <begin position="20"/>
        <end position="139"/>
    </location>
</feature>
<dbReference type="RefSeq" id="WP_381023057.1">
    <property type="nucleotide sequence ID" value="NZ_JBHSNY010000006.1"/>
</dbReference>
<dbReference type="Proteomes" id="UP001596154">
    <property type="component" value="Unassembled WGS sequence"/>
</dbReference>
<organism evidence="3 4">
    <name type="scientific">Streptomyces bullii</name>
    <dbReference type="NCBI Taxonomy" id="349910"/>
    <lineage>
        <taxon>Bacteria</taxon>
        <taxon>Bacillati</taxon>
        <taxon>Actinomycetota</taxon>
        <taxon>Actinomycetes</taxon>
        <taxon>Kitasatosporales</taxon>
        <taxon>Streptomycetaceae</taxon>
        <taxon>Streptomyces</taxon>
    </lineage>
</organism>
<dbReference type="Pfam" id="PF13556">
    <property type="entry name" value="HTH_30"/>
    <property type="match status" value="1"/>
</dbReference>
<dbReference type="InterPro" id="IPR051448">
    <property type="entry name" value="CdaR-like_regulators"/>
</dbReference>
<dbReference type="InterPro" id="IPR042070">
    <property type="entry name" value="PucR_C-HTH_sf"/>
</dbReference>
<name>A0ABW0UVN5_9ACTN</name>
<dbReference type="PANTHER" id="PTHR33744:SF1">
    <property type="entry name" value="DNA-BINDING TRANSCRIPTIONAL ACTIVATOR ADER"/>
    <property type="match status" value="1"/>
</dbReference>
<reference evidence="4" key="1">
    <citation type="journal article" date="2019" name="Int. J. Syst. Evol. Microbiol.">
        <title>The Global Catalogue of Microorganisms (GCM) 10K type strain sequencing project: providing services to taxonomists for standard genome sequencing and annotation.</title>
        <authorList>
            <consortium name="The Broad Institute Genomics Platform"/>
            <consortium name="The Broad Institute Genome Sequencing Center for Infectious Disease"/>
            <person name="Wu L."/>
            <person name="Ma J."/>
        </authorList>
    </citation>
    <scope>NUCLEOTIDE SEQUENCE [LARGE SCALE GENOMIC DNA]</scope>
    <source>
        <strain evidence="4">CGMCC 4.7248</strain>
    </source>
</reference>
<evidence type="ECO:0000259" key="1">
    <source>
        <dbReference type="Pfam" id="PF07905"/>
    </source>
</evidence>
<dbReference type="InterPro" id="IPR012914">
    <property type="entry name" value="PucR_dom"/>
</dbReference>